<evidence type="ECO:0000313" key="1">
    <source>
        <dbReference type="EMBL" id="OGN08873.1"/>
    </source>
</evidence>
<protein>
    <submittedName>
        <fullName evidence="1">Uncharacterized protein</fullName>
    </submittedName>
</protein>
<name>A0A1F8F6W0_9BACT</name>
<accession>A0A1F8F6W0</accession>
<dbReference type="Proteomes" id="UP000177167">
    <property type="component" value="Unassembled WGS sequence"/>
</dbReference>
<dbReference type="EMBL" id="MGJP01000051">
    <property type="protein sequence ID" value="OGN08873.1"/>
    <property type="molecule type" value="Genomic_DNA"/>
</dbReference>
<proteinExistence type="predicted"/>
<gene>
    <name evidence="1" type="ORF">A3J46_03205</name>
</gene>
<reference evidence="1 2" key="1">
    <citation type="journal article" date="2016" name="Nat. Commun.">
        <title>Thousands of microbial genomes shed light on interconnected biogeochemical processes in an aquifer system.</title>
        <authorList>
            <person name="Anantharaman K."/>
            <person name="Brown C.T."/>
            <person name="Hug L.A."/>
            <person name="Sharon I."/>
            <person name="Castelle C.J."/>
            <person name="Probst A.J."/>
            <person name="Thomas B.C."/>
            <person name="Singh A."/>
            <person name="Wilkins M.J."/>
            <person name="Karaoz U."/>
            <person name="Brodie E.L."/>
            <person name="Williams K.H."/>
            <person name="Hubbard S.S."/>
            <person name="Banfield J.F."/>
        </authorList>
    </citation>
    <scope>NUCLEOTIDE SEQUENCE [LARGE SCALE GENOMIC DNA]</scope>
</reference>
<sequence length="67" mass="7506">MKNFQNNKNLASRRSFLRRALAASKNRLGKSGVSKVFIKLSIDSFMNTLLFTEEGRLPADGDAINFV</sequence>
<organism evidence="1 2">
    <name type="scientific">Candidatus Yanofskybacteria bacterium RIFCSPHIGHO2_02_FULL_41_11</name>
    <dbReference type="NCBI Taxonomy" id="1802675"/>
    <lineage>
        <taxon>Bacteria</taxon>
        <taxon>Candidatus Yanofskyibacteriota</taxon>
    </lineage>
</organism>
<comment type="caution">
    <text evidence="1">The sequence shown here is derived from an EMBL/GenBank/DDBJ whole genome shotgun (WGS) entry which is preliminary data.</text>
</comment>
<evidence type="ECO:0000313" key="2">
    <source>
        <dbReference type="Proteomes" id="UP000177167"/>
    </source>
</evidence>
<dbReference type="AlphaFoldDB" id="A0A1F8F6W0"/>